<reference evidence="7" key="1">
    <citation type="submission" date="2020-10" db="EMBL/GenBank/DDBJ databases">
        <authorList>
            <person name="Gilroy R."/>
        </authorList>
    </citation>
    <scope>NUCLEOTIDE SEQUENCE</scope>
    <source>
        <strain evidence="7">CHK154-7741</strain>
    </source>
</reference>
<evidence type="ECO:0000256" key="2">
    <source>
        <dbReference type="ARBA" id="ARBA00006143"/>
    </source>
</evidence>
<gene>
    <name evidence="7" type="ORF">IAD26_00165</name>
</gene>
<evidence type="ECO:0000313" key="7">
    <source>
        <dbReference type="EMBL" id="HIU91524.1"/>
    </source>
</evidence>
<comment type="similarity">
    <text evidence="2">Belongs to the DsbD family.</text>
</comment>
<dbReference type="AlphaFoldDB" id="A0A9D1SQL1"/>
<dbReference type="GO" id="GO:0017004">
    <property type="term" value="P:cytochrome complex assembly"/>
    <property type="evidence" value="ECO:0007669"/>
    <property type="project" value="InterPro"/>
</dbReference>
<keyword evidence="5" id="KW-0472">Membrane</keyword>
<keyword evidence="3" id="KW-0812">Transmembrane</keyword>
<dbReference type="PANTHER" id="PTHR31272">
    <property type="entry name" value="CYTOCHROME C-TYPE BIOGENESIS PROTEIN HI_1454-RELATED"/>
    <property type="match status" value="1"/>
</dbReference>
<proteinExistence type="inferred from homology"/>
<comment type="caution">
    <text evidence="7">The sequence shown here is derived from an EMBL/GenBank/DDBJ whole genome shotgun (WGS) entry which is preliminary data.</text>
</comment>
<name>A0A9D1SQL1_9CLOT</name>
<organism evidence="7 8">
    <name type="scientific">Candidatus Limenecus avicola</name>
    <dbReference type="NCBI Taxonomy" id="2840847"/>
    <lineage>
        <taxon>Bacteria</taxon>
        <taxon>Bacillati</taxon>
        <taxon>Bacillota</taxon>
        <taxon>Clostridia</taxon>
        <taxon>Eubacteriales</taxon>
        <taxon>Clostridiaceae</taxon>
        <taxon>Clostridiaceae incertae sedis</taxon>
        <taxon>Candidatus Limenecus</taxon>
    </lineage>
</organism>
<dbReference type="EMBL" id="DVOD01000002">
    <property type="protein sequence ID" value="HIU91524.1"/>
    <property type="molecule type" value="Genomic_DNA"/>
</dbReference>
<dbReference type="Pfam" id="PF02683">
    <property type="entry name" value="DsbD_TM"/>
    <property type="match status" value="1"/>
</dbReference>
<accession>A0A9D1SQL1</accession>
<reference evidence="7" key="2">
    <citation type="journal article" date="2021" name="PeerJ">
        <title>Extensive microbial diversity within the chicken gut microbiome revealed by metagenomics and culture.</title>
        <authorList>
            <person name="Gilroy R."/>
            <person name="Ravi A."/>
            <person name="Getino M."/>
            <person name="Pursley I."/>
            <person name="Horton D.L."/>
            <person name="Alikhan N.F."/>
            <person name="Baker D."/>
            <person name="Gharbi K."/>
            <person name="Hall N."/>
            <person name="Watson M."/>
            <person name="Adriaenssens E.M."/>
            <person name="Foster-Nyarko E."/>
            <person name="Jarju S."/>
            <person name="Secka A."/>
            <person name="Antonio M."/>
            <person name="Oren A."/>
            <person name="Chaudhuri R.R."/>
            <person name="La Ragione R."/>
            <person name="Hildebrand F."/>
            <person name="Pallen M.J."/>
        </authorList>
    </citation>
    <scope>NUCLEOTIDE SEQUENCE</scope>
    <source>
        <strain evidence="7">CHK154-7741</strain>
    </source>
</reference>
<evidence type="ECO:0000256" key="5">
    <source>
        <dbReference type="ARBA" id="ARBA00023136"/>
    </source>
</evidence>
<dbReference type="InterPro" id="IPR051790">
    <property type="entry name" value="Cytochrome_c-biogenesis_DsbD"/>
</dbReference>
<evidence type="ECO:0000256" key="4">
    <source>
        <dbReference type="ARBA" id="ARBA00022989"/>
    </source>
</evidence>
<feature type="domain" description="Cytochrome C biogenesis protein transmembrane" evidence="6">
    <location>
        <begin position="19"/>
        <end position="229"/>
    </location>
</feature>
<dbReference type="PANTHER" id="PTHR31272:SF6">
    <property type="entry name" value="CYTOCHROME C-TYPE BIOGENESIS CCDA-LIKE CHLOROPLASTIC PROTEIN"/>
    <property type="match status" value="1"/>
</dbReference>
<evidence type="ECO:0000259" key="6">
    <source>
        <dbReference type="Pfam" id="PF02683"/>
    </source>
</evidence>
<sequence length="236" mass="25197">MDNLIQFFQTNVKGEFSLLILALCFLGGVVSSLSPCGIGMLPVVVSYIGASPEQKVSKSAMQIISFIFGLAVSLTAIGVVAAITGQVFGAGNRAYFILLLSALIMIFGLNLIGVIEINFPVLVKKFPQSNKANAFFYPMLLGMVFAFATTPCSTPILAGIMAAASLSSNIAYAALMLFLFSIGQGMIILVAGLFTSALKNISSFARYSEILTKISGVILVLFSLFLYYKVFSEFIV</sequence>
<evidence type="ECO:0000256" key="1">
    <source>
        <dbReference type="ARBA" id="ARBA00004141"/>
    </source>
</evidence>
<dbReference type="GO" id="GO:0016020">
    <property type="term" value="C:membrane"/>
    <property type="evidence" value="ECO:0007669"/>
    <property type="project" value="UniProtKB-SubCell"/>
</dbReference>
<evidence type="ECO:0000256" key="3">
    <source>
        <dbReference type="ARBA" id="ARBA00022692"/>
    </source>
</evidence>
<dbReference type="Proteomes" id="UP000886748">
    <property type="component" value="Unassembled WGS sequence"/>
</dbReference>
<protein>
    <submittedName>
        <fullName evidence="7">Cytochrome c biogenesis protein CcdA</fullName>
    </submittedName>
</protein>
<dbReference type="InterPro" id="IPR003834">
    <property type="entry name" value="Cyt_c_assmbl_TM_dom"/>
</dbReference>
<keyword evidence="4" id="KW-1133">Transmembrane helix</keyword>
<evidence type="ECO:0000313" key="8">
    <source>
        <dbReference type="Proteomes" id="UP000886748"/>
    </source>
</evidence>
<comment type="subcellular location">
    <subcellularLocation>
        <location evidence="1">Membrane</location>
        <topology evidence="1">Multi-pass membrane protein</topology>
    </subcellularLocation>
</comment>